<dbReference type="EMBL" id="AEWV01000015">
    <property type="protein sequence ID" value="EGC17510.1"/>
    <property type="molecule type" value="Genomic_DNA"/>
</dbReference>
<accession>F0EYA2</accession>
<name>F0EYA2_9NEIS</name>
<protein>
    <recommendedName>
        <fullName evidence="4">Lipoprotein</fullName>
    </recommendedName>
</protein>
<sequence length="156" mass="17622">MKMKKIALSVMVLMLAACGGKSADDYVGTWQRDEHKWLQFIEIKKDNGNYTMTQKGSSDVQTQVLSEKDGELSLNIGMGDMPLKLSDDKKTLLVNLYAGGSNSFRKVEDESCKNLLNEYQSGLENMPRDIFSEDYKTASANLKSLQEKYRSQCDKK</sequence>
<keyword evidence="3" id="KW-1185">Reference proteome</keyword>
<comment type="caution">
    <text evidence="2">The sequence shown here is derived from an EMBL/GenBank/DDBJ whole genome shotgun (WGS) entry which is preliminary data.</text>
</comment>
<feature type="signal peptide" evidence="1">
    <location>
        <begin position="1"/>
        <end position="23"/>
    </location>
</feature>
<evidence type="ECO:0000313" key="2">
    <source>
        <dbReference type="EMBL" id="EGC17510.1"/>
    </source>
</evidence>
<evidence type="ECO:0000256" key="1">
    <source>
        <dbReference type="SAM" id="SignalP"/>
    </source>
</evidence>
<dbReference type="PROSITE" id="PS51257">
    <property type="entry name" value="PROKAR_LIPOPROTEIN"/>
    <property type="match status" value="1"/>
</dbReference>
<reference evidence="2 3" key="1">
    <citation type="submission" date="2011-01" db="EMBL/GenBank/DDBJ databases">
        <authorList>
            <person name="Muzny D."/>
            <person name="Qin X."/>
            <person name="Deng J."/>
            <person name="Jiang H."/>
            <person name="Liu Y."/>
            <person name="Qu J."/>
            <person name="Song X.-Z."/>
            <person name="Zhang L."/>
            <person name="Thornton R."/>
            <person name="Coyle M."/>
            <person name="Francisco L."/>
            <person name="Jackson L."/>
            <person name="Javaid M."/>
            <person name="Korchina V."/>
            <person name="Kovar C."/>
            <person name="Mata R."/>
            <person name="Mathew T."/>
            <person name="Ngo R."/>
            <person name="Nguyen L."/>
            <person name="Nguyen N."/>
            <person name="Okwuonu G."/>
            <person name="Ongeri F."/>
            <person name="Pham C."/>
            <person name="Simmons D."/>
            <person name="Wilczek-Boney K."/>
            <person name="Hale W."/>
            <person name="Jakkamsetti A."/>
            <person name="Pham P."/>
            <person name="Ruth R."/>
            <person name="San Lucas F."/>
            <person name="Warren J."/>
            <person name="Zhang J."/>
            <person name="Zhao Z."/>
            <person name="Zhou C."/>
            <person name="Zhu D."/>
            <person name="Lee S."/>
            <person name="Bess C."/>
            <person name="Blankenburg K."/>
            <person name="Forbes L."/>
            <person name="Fu Q."/>
            <person name="Gubbala S."/>
            <person name="Hirani K."/>
            <person name="Jayaseelan J.C."/>
            <person name="Lara F."/>
            <person name="Munidasa M."/>
            <person name="Palculict T."/>
            <person name="Patil S."/>
            <person name="Pu L.-L."/>
            <person name="Saada N."/>
            <person name="Tang L."/>
            <person name="Weissenberger G."/>
            <person name="Zhu Y."/>
            <person name="Hemphill L."/>
            <person name="Shang Y."/>
            <person name="Youmans B."/>
            <person name="Ayvaz T."/>
            <person name="Ross M."/>
            <person name="Santibanez J."/>
            <person name="Aqrawi P."/>
            <person name="Gross S."/>
            <person name="Joshi V."/>
            <person name="Fowler G."/>
            <person name="Nazareth L."/>
            <person name="Reid J."/>
            <person name="Worley K."/>
            <person name="Petrosino J."/>
            <person name="Highlander S."/>
            <person name="Gibbs R."/>
        </authorList>
    </citation>
    <scope>NUCLEOTIDE SEQUENCE [LARGE SCALE GENOMIC DNA]</scope>
    <source>
        <strain evidence="2 3">ATCC 33394</strain>
    </source>
</reference>
<gene>
    <name evidence="2" type="ORF">HMPREF9098_0836</name>
</gene>
<dbReference type="Proteomes" id="UP000004088">
    <property type="component" value="Unassembled WGS sequence"/>
</dbReference>
<dbReference type="STRING" id="888741.HMPREF9098_0836"/>
<organism evidence="2 3">
    <name type="scientific">Kingella denitrificans ATCC 33394</name>
    <dbReference type="NCBI Taxonomy" id="888741"/>
    <lineage>
        <taxon>Bacteria</taxon>
        <taxon>Pseudomonadati</taxon>
        <taxon>Pseudomonadota</taxon>
        <taxon>Betaproteobacteria</taxon>
        <taxon>Neisseriales</taxon>
        <taxon>Neisseriaceae</taxon>
        <taxon>Kingella</taxon>
    </lineage>
</organism>
<dbReference type="HOGENOM" id="CLU_095300_0_0_4"/>
<keyword evidence="1" id="KW-0732">Signal</keyword>
<feature type="chain" id="PRO_5003250170" description="Lipoprotein" evidence="1">
    <location>
        <begin position="24"/>
        <end position="156"/>
    </location>
</feature>
<evidence type="ECO:0008006" key="4">
    <source>
        <dbReference type="Google" id="ProtNLM"/>
    </source>
</evidence>
<evidence type="ECO:0000313" key="3">
    <source>
        <dbReference type="Proteomes" id="UP000004088"/>
    </source>
</evidence>
<proteinExistence type="predicted"/>
<dbReference type="AlphaFoldDB" id="F0EYA2"/>